<organism evidence="1 2">
    <name type="scientific">Anaerobacillus arseniciselenatis</name>
    <dbReference type="NCBI Taxonomy" id="85682"/>
    <lineage>
        <taxon>Bacteria</taxon>
        <taxon>Bacillati</taxon>
        <taxon>Bacillota</taxon>
        <taxon>Bacilli</taxon>
        <taxon>Bacillales</taxon>
        <taxon>Bacillaceae</taxon>
        <taxon>Anaerobacillus</taxon>
    </lineage>
</organism>
<comment type="caution">
    <text evidence="1">The sequence shown here is derived from an EMBL/GenBank/DDBJ whole genome shotgun (WGS) entry which is preliminary data.</text>
</comment>
<dbReference type="Proteomes" id="UP000180098">
    <property type="component" value="Unassembled WGS sequence"/>
</dbReference>
<reference evidence="1 2" key="1">
    <citation type="submission" date="2016-10" db="EMBL/GenBank/DDBJ databases">
        <title>Draft genome sequences of four alkaliphilic bacteria belonging to the Anaerobacillus genus.</title>
        <authorList>
            <person name="Bassil N.M."/>
            <person name="Lloyd J.R."/>
        </authorList>
    </citation>
    <scope>NUCLEOTIDE SEQUENCE [LARGE SCALE GENOMIC DNA]</scope>
    <source>
        <strain evidence="1 2">DSM 15340</strain>
    </source>
</reference>
<evidence type="ECO:0000313" key="2">
    <source>
        <dbReference type="Proteomes" id="UP000180098"/>
    </source>
</evidence>
<name>A0A1S2L6N0_9BACI</name>
<proteinExistence type="predicted"/>
<gene>
    <name evidence="1" type="ORF">BKP35_18275</name>
</gene>
<dbReference type="EMBL" id="MLQQ01000058">
    <property type="protein sequence ID" value="OIJ07633.1"/>
    <property type="molecule type" value="Genomic_DNA"/>
</dbReference>
<dbReference type="RefSeq" id="WP_071314821.1">
    <property type="nucleotide sequence ID" value="NZ_MLQQ01000058.1"/>
</dbReference>
<protein>
    <submittedName>
        <fullName evidence="1">Uncharacterized protein</fullName>
    </submittedName>
</protein>
<dbReference type="AlphaFoldDB" id="A0A1S2L6N0"/>
<sequence>MIEHKKFEKLQYSILQILGVDTENLVEADRIALDSLLEKTFRYGYEVACKNQFELKNKASFTKHELEIIYDWSRGFNSLDDEELKFRIEKLIK</sequence>
<accession>A0A1S2L6N0</accession>
<keyword evidence="2" id="KW-1185">Reference proteome</keyword>
<evidence type="ECO:0000313" key="1">
    <source>
        <dbReference type="EMBL" id="OIJ07633.1"/>
    </source>
</evidence>